<evidence type="ECO:0000256" key="4">
    <source>
        <dbReference type="PIRSR" id="PIRSR000429-1"/>
    </source>
</evidence>
<proteinExistence type="inferred from homology"/>
<dbReference type="InterPro" id="IPR020613">
    <property type="entry name" value="Thiolase_CS"/>
</dbReference>
<feature type="domain" description="Thiolase C-terminal" evidence="7">
    <location>
        <begin position="263"/>
        <end position="385"/>
    </location>
</feature>
<feature type="active site" description="Proton acceptor" evidence="4">
    <location>
        <position position="342"/>
    </location>
</feature>
<dbReference type="NCBIfam" id="NF005865">
    <property type="entry name" value="PRK07801.1"/>
    <property type="match status" value="1"/>
</dbReference>
<keyword evidence="2 5" id="KW-0808">Transferase</keyword>
<evidence type="ECO:0000256" key="3">
    <source>
        <dbReference type="ARBA" id="ARBA00023315"/>
    </source>
</evidence>
<evidence type="ECO:0000259" key="6">
    <source>
        <dbReference type="Pfam" id="PF00108"/>
    </source>
</evidence>
<dbReference type="SUPFAM" id="SSF53901">
    <property type="entry name" value="Thiolase-like"/>
    <property type="match status" value="2"/>
</dbReference>
<gene>
    <name evidence="8" type="ORF">SAMN04489835_2067</name>
</gene>
<comment type="similarity">
    <text evidence="1 5">Belongs to the thiolase-like superfamily. Thiolase family.</text>
</comment>
<evidence type="ECO:0000259" key="7">
    <source>
        <dbReference type="Pfam" id="PF02803"/>
    </source>
</evidence>
<feature type="domain" description="Thiolase N-terminal" evidence="6">
    <location>
        <begin position="5"/>
        <end position="256"/>
    </location>
</feature>
<keyword evidence="9" id="KW-1185">Reference proteome</keyword>
<evidence type="ECO:0000256" key="1">
    <source>
        <dbReference type="ARBA" id="ARBA00010982"/>
    </source>
</evidence>
<dbReference type="PANTHER" id="PTHR43365">
    <property type="entry name" value="BLR7806 PROTEIN"/>
    <property type="match status" value="1"/>
</dbReference>
<evidence type="ECO:0000313" key="9">
    <source>
        <dbReference type="Proteomes" id="UP000182915"/>
    </source>
</evidence>
<protein>
    <submittedName>
        <fullName evidence="8">Acetyl-CoA C-acetyltransferase</fullName>
    </submittedName>
</protein>
<evidence type="ECO:0000256" key="5">
    <source>
        <dbReference type="RuleBase" id="RU003557"/>
    </source>
</evidence>
<dbReference type="OrthoDB" id="9764638at2"/>
<dbReference type="CDD" id="cd00751">
    <property type="entry name" value="thiolase"/>
    <property type="match status" value="1"/>
</dbReference>
<dbReference type="PROSITE" id="PS00737">
    <property type="entry name" value="THIOLASE_2"/>
    <property type="match status" value="1"/>
</dbReference>
<feature type="active site" description="Proton acceptor" evidence="4">
    <location>
        <position position="372"/>
    </location>
</feature>
<dbReference type="Gene3D" id="3.40.47.10">
    <property type="match status" value="1"/>
</dbReference>
<accession>A0A1H6JMD1</accession>
<dbReference type="InterPro" id="IPR002155">
    <property type="entry name" value="Thiolase"/>
</dbReference>
<name>A0A1H6JMD1_MYCRU</name>
<dbReference type="Pfam" id="PF02803">
    <property type="entry name" value="Thiolase_C"/>
    <property type="match status" value="1"/>
</dbReference>
<dbReference type="InterPro" id="IPR020617">
    <property type="entry name" value="Thiolase_C"/>
</dbReference>
<evidence type="ECO:0000313" key="8">
    <source>
        <dbReference type="EMBL" id="SEH61687.1"/>
    </source>
</evidence>
<dbReference type="NCBIfam" id="TIGR01930">
    <property type="entry name" value="AcCoA-C-Actrans"/>
    <property type="match status" value="1"/>
</dbReference>
<sequence length="386" mass="40753">MPEAYVIDAVRTAVGKRNGSLAGVHPVDLGAVGWRGLFERNDVDPGAVDDVIAGCLDTIGPQAGNIARLSWLAAGFPEEVPGVTVDRQCGSSQQAISFGAQAIMSGTADLIVAGGMQNMSQIPISSAMTVAEQFGFTSPTNESKSWLHRYGDQEISQFRGAELIAEKWGISREEMEQFSLTSHQRAQEAIRSGYFENEIIPVEVDGGTFVTDEGPRDTSLEKMAGLKTLSEGGRLTAAMASQISDGASAVLLASEQAVKEHGLKPRARIHHISARGADPVFMLTGPIPATEYALKKTGLSIDDIDTVEINEAFAPVVMAWLKETGADPAKVNPNGGAIALGHPLGATGAKLFATMLNTLERTGGRYGLQTMCEGGGTANVTIIERL</sequence>
<organism evidence="8 9">
    <name type="scientific">Mycolicibacterium rutilum</name>
    <name type="common">Mycobacterium rutilum</name>
    <dbReference type="NCBI Taxonomy" id="370526"/>
    <lineage>
        <taxon>Bacteria</taxon>
        <taxon>Bacillati</taxon>
        <taxon>Actinomycetota</taxon>
        <taxon>Actinomycetes</taxon>
        <taxon>Mycobacteriales</taxon>
        <taxon>Mycobacteriaceae</taxon>
        <taxon>Mycolicibacterium</taxon>
    </lineage>
</organism>
<dbReference type="Pfam" id="PF00108">
    <property type="entry name" value="Thiolase_N"/>
    <property type="match status" value="1"/>
</dbReference>
<keyword evidence="3 5" id="KW-0012">Acyltransferase</keyword>
<evidence type="ECO:0000256" key="2">
    <source>
        <dbReference type="ARBA" id="ARBA00022679"/>
    </source>
</evidence>
<feature type="active site" description="Acyl-thioester intermediate" evidence="4">
    <location>
        <position position="89"/>
    </location>
</feature>
<dbReference type="GO" id="GO:0016747">
    <property type="term" value="F:acyltransferase activity, transferring groups other than amino-acyl groups"/>
    <property type="evidence" value="ECO:0007669"/>
    <property type="project" value="InterPro"/>
</dbReference>
<dbReference type="InterPro" id="IPR016039">
    <property type="entry name" value="Thiolase-like"/>
</dbReference>
<reference evidence="9" key="1">
    <citation type="submission" date="2016-10" db="EMBL/GenBank/DDBJ databases">
        <authorList>
            <person name="Varghese N."/>
            <person name="Submissions S."/>
        </authorList>
    </citation>
    <scope>NUCLEOTIDE SEQUENCE [LARGE SCALE GENOMIC DNA]</scope>
    <source>
        <strain evidence="9">DSM 45405</strain>
    </source>
</reference>
<dbReference type="PIRSF" id="PIRSF000429">
    <property type="entry name" value="Ac-CoA_Ac_transf"/>
    <property type="match status" value="1"/>
</dbReference>
<dbReference type="EMBL" id="LT629971">
    <property type="protein sequence ID" value="SEH61687.1"/>
    <property type="molecule type" value="Genomic_DNA"/>
</dbReference>
<dbReference type="AlphaFoldDB" id="A0A1H6JMD1"/>
<dbReference type="InterPro" id="IPR020616">
    <property type="entry name" value="Thiolase_N"/>
</dbReference>
<dbReference type="PANTHER" id="PTHR43365:SF1">
    <property type="entry name" value="ACETYL-COA C-ACYLTRANSFERASE"/>
    <property type="match status" value="1"/>
</dbReference>
<dbReference type="Proteomes" id="UP000182915">
    <property type="component" value="Chromosome I"/>
</dbReference>
<dbReference type="RefSeq" id="WP_083407051.1">
    <property type="nucleotide sequence ID" value="NZ_LT629971.1"/>
</dbReference>
<dbReference type="STRING" id="370526.SAMN04489835_2067"/>